<accession>A0ABW9P7Q4</accession>
<proteinExistence type="predicted"/>
<keyword evidence="4" id="KW-1185">Reference proteome</keyword>
<evidence type="ECO:0000256" key="2">
    <source>
        <dbReference type="SAM" id="SignalP"/>
    </source>
</evidence>
<feature type="chain" id="PRO_5045813687" description="Surface layer protein A domain-containing protein" evidence="2">
    <location>
        <begin position="28"/>
        <end position="532"/>
    </location>
</feature>
<keyword evidence="2" id="KW-0732">Signal</keyword>
<dbReference type="RefSeq" id="WP_125705767.1">
    <property type="nucleotide sequence ID" value="NZ_JBHTOO010000026.1"/>
</dbReference>
<evidence type="ECO:0000256" key="1">
    <source>
        <dbReference type="SAM" id="MobiDB-lite"/>
    </source>
</evidence>
<organism evidence="3 4">
    <name type="scientific">Companilactobacillus mishanensis</name>
    <dbReference type="NCBI Taxonomy" id="2486008"/>
    <lineage>
        <taxon>Bacteria</taxon>
        <taxon>Bacillati</taxon>
        <taxon>Bacillota</taxon>
        <taxon>Bacilli</taxon>
        <taxon>Lactobacillales</taxon>
        <taxon>Lactobacillaceae</taxon>
        <taxon>Companilactobacillus</taxon>
    </lineage>
</organism>
<comment type="caution">
    <text evidence="3">The sequence shown here is derived from an EMBL/GenBank/DDBJ whole genome shotgun (WGS) entry which is preliminary data.</text>
</comment>
<feature type="compositionally biased region" description="Low complexity" evidence="1">
    <location>
        <begin position="359"/>
        <end position="372"/>
    </location>
</feature>
<evidence type="ECO:0000313" key="3">
    <source>
        <dbReference type="EMBL" id="MQS45236.1"/>
    </source>
</evidence>
<protein>
    <recommendedName>
        <fullName evidence="5">Surface layer protein A domain-containing protein</fullName>
    </recommendedName>
</protein>
<feature type="region of interest" description="Disordered" evidence="1">
    <location>
        <begin position="349"/>
        <end position="380"/>
    </location>
</feature>
<gene>
    <name evidence="3" type="ORF">FHL03_07050</name>
</gene>
<sequence length="532" mass="57518">MKKTKYAGIAVAVLLALTPVTTTTTNAASLNVESIKTTQGVGASLPDLSQLTSLFDKVKDIAGQIGNFFGKIAGGKDTSTTPDSPKPMDMAIMAVNAIPNKIYSNNPLPDFSDIVNSYDSTLKYDELPENVKNTIDKEGQSTISSVDSLRYKVTTASPGGTKSDLQADINNMVKYGNGNSFSIDLIVTDSAQNDKFMINRQINYINNSKDVVPANNMIITYKDPVNVNVGDKTVDVKHTSSATNGTSVKDKNGNNVSYIAQPSGKFYANSDDAINGKNEIEVGPTFQLKGASVYQPVTLTFDKAIKVWDIYSNMNQNGSQIISVNGNKIYGNAVHPENNSITFVRQIKVNDPNEKPTTKPDTNTPNPDTNNPNPDPDYTIGVWKETDQPGYVITNSSVSRLTNDETSDSTRALAPNTNWATDKFRVNTKTGVKQYRVSTHEWVNASDVTFRNSTPGLTNFTSIAGGYATVKLAGPDGFVYDLFGKNGSRVQRGLAGNSNWATDMTATGKDGKTYYRVSTDEWVPDGAGVTVK</sequence>
<evidence type="ECO:0000313" key="4">
    <source>
        <dbReference type="Proteomes" id="UP000436655"/>
    </source>
</evidence>
<dbReference type="Proteomes" id="UP000436655">
    <property type="component" value="Unassembled WGS sequence"/>
</dbReference>
<name>A0ABW9P7Q4_9LACO</name>
<dbReference type="EMBL" id="VDFN01000005">
    <property type="protein sequence ID" value="MQS45236.1"/>
    <property type="molecule type" value="Genomic_DNA"/>
</dbReference>
<reference evidence="3 4" key="1">
    <citation type="journal article" date="2019" name="Syst. Appl. Microbiol.">
        <title>Polyphasic characterization of two novel Lactobacillus spp. isolated from blown salami packages: Description of Lactobacillus halodurans sp. nov. and Lactobacillus salsicarnum sp. nov.</title>
        <authorList>
            <person name="Schuster J.A."/>
            <person name="Klingl A."/>
            <person name="Vogel R.F."/>
            <person name="Ehrmann M.A."/>
        </authorList>
    </citation>
    <scope>NUCLEOTIDE SEQUENCE [LARGE SCALE GENOMIC DNA]</scope>
    <source>
        <strain evidence="3 4">TMW 1.2098</strain>
    </source>
</reference>
<feature type="signal peptide" evidence="2">
    <location>
        <begin position="1"/>
        <end position="27"/>
    </location>
</feature>
<evidence type="ECO:0008006" key="5">
    <source>
        <dbReference type="Google" id="ProtNLM"/>
    </source>
</evidence>